<comment type="caution">
    <text evidence="1">The sequence shown here is derived from an EMBL/GenBank/DDBJ whole genome shotgun (WGS) entry which is preliminary data.</text>
</comment>
<protein>
    <recommendedName>
        <fullName evidence="3">Phasin domain-containing protein</fullName>
    </recommendedName>
</protein>
<reference evidence="1" key="1">
    <citation type="submission" date="2021-01" db="EMBL/GenBank/DDBJ databases">
        <title>Modified the classification status of verrucomicrobia.</title>
        <authorList>
            <person name="Feng X."/>
        </authorList>
    </citation>
    <scope>NUCLEOTIDE SEQUENCE</scope>
    <source>
        <strain evidence="1">KCTC 13126</strain>
    </source>
</reference>
<accession>A0A934RVE4</accession>
<dbReference type="Proteomes" id="UP000617628">
    <property type="component" value="Unassembled WGS sequence"/>
</dbReference>
<name>A0A934RVE4_9BACT</name>
<evidence type="ECO:0000313" key="1">
    <source>
        <dbReference type="EMBL" id="MBK1877532.1"/>
    </source>
</evidence>
<evidence type="ECO:0000313" key="2">
    <source>
        <dbReference type="Proteomes" id="UP000617628"/>
    </source>
</evidence>
<keyword evidence="2" id="KW-1185">Reference proteome</keyword>
<dbReference type="AlphaFoldDB" id="A0A934RVE4"/>
<dbReference type="RefSeq" id="WP_200355745.1">
    <property type="nucleotide sequence ID" value="NZ_JAENIL010000019.1"/>
</dbReference>
<sequence length="148" mass="16557">MTTKTPEKPAAETTKEAFQDALKFFEDALKSGIQLQEESIKLWKDVLDQVGSPDELKTKLEALTKDAVPLNRERLDSITKVFQDSAKQCTDVFSKTVGLCQVSTPTEGQEKLQDLVETSLTALRSNVHAVVDMNSQITKSWDDLLNRK</sequence>
<gene>
    <name evidence="1" type="ORF">JIN87_11685</name>
</gene>
<dbReference type="EMBL" id="JAENIL010000019">
    <property type="protein sequence ID" value="MBK1877532.1"/>
    <property type="molecule type" value="Genomic_DNA"/>
</dbReference>
<proteinExistence type="predicted"/>
<evidence type="ECO:0008006" key="3">
    <source>
        <dbReference type="Google" id="ProtNLM"/>
    </source>
</evidence>
<organism evidence="1 2">
    <name type="scientific">Pelagicoccus mobilis</name>
    <dbReference type="NCBI Taxonomy" id="415221"/>
    <lineage>
        <taxon>Bacteria</taxon>
        <taxon>Pseudomonadati</taxon>
        <taxon>Verrucomicrobiota</taxon>
        <taxon>Opitutia</taxon>
        <taxon>Puniceicoccales</taxon>
        <taxon>Pelagicoccaceae</taxon>
        <taxon>Pelagicoccus</taxon>
    </lineage>
</organism>